<protein>
    <submittedName>
        <fullName evidence="2">Uncharacterized protein</fullName>
    </submittedName>
</protein>
<name>A0A645IV59_9ZZZZ</name>
<dbReference type="AlphaFoldDB" id="A0A645IV59"/>
<keyword evidence="1" id="KW-0812">Transmembrane</keyword>
<sequence>MPGLRRHFLQLANDAAAVVHFNLFITGLAVKYIFVITFNTQLADVVRRRVVSQFAVFVQAVYVFIVDF</sequence>
<dbReference type="EMBL" id="VSSQ01124408">
    <property type="protein sequence ID" value="MPN55315.1"/>
    <property type="molecule type" value="Genomic_DNA"/>
</dbReference>
<keyword evidence="1" id="KW-0472">Membrane</keyword>
<accession>A0A645IV59</accession>
<gene>
    <name evidence="2" type="ORF">SDC9_202997</name>
</gene>
<evidence type="ECO:0000313" key="2">
    <source>
        <dbReference type="EMBL" id="MPN55315.1"/>
    </source>
</evidence>
<organism evidence="2">
    <name type="scientific">bioreactor metagenome</name>
    <dbReference type="NCBI Taxonomy" id="1076179"/>
    <lineage>
        <taxon>unclassified sequences</taxon>
        <taxon>metagenomes</taxon>
        <taxon>ecological metagenomes</taxon>
    </lineage>
</organism>
<feature type="transmembrane region" description="Helical" evidence="1">
    <location>
        <begin position="50"/>
        <end position="66"/>
    </location>
</feature>
<keyword evidence="1" id="KW-1133">Transmembrane helix</keyword>
<reference evidence="2" key="1">
    <citation type="submission" date="2019-08" db="EMBL/GenBank/DDBJ databases">
        <authorList>
            <person name="Kucharzyk K."/>
            <person name="Murdoch R.W."/>
            <person name="Higgins S."/>
            <person name="Loffler F."/>
        </authorList>
    </citation>
    <scope>NUCLEOTIDE SEQUENCE</scope>
</reference>
<evidence type="ECO:0000256" key="1">
    <source>
        <dbReference type="SAM" id="Phobius"/>
    </source>
</evidence>
<proteinExistence type="predicted"/>
<feature type="transmembrane region" description="Helical" evidence="1">
    <location>
        <begin position="15"/>
        <end position="38"/>
    </location>
</feature>
<comment type="caution">
    <text evidence="2">The sequence shown here is derived from an EMBL/GenBank/DDBJ whole genome shotgun (WGS) entry which is preliminary data.</text>
</comment>